<dbReference type="EMBL" id="AFUP01000004">
    <property type="protein sequence ID" value="EGV08058.1"/>
    <property type="molecule type" value="Genomic_DNA"/>
</dbReference>
<reference evidence="2 3" key="1">
    <citation type="submission" date="2011-06" db="EMBL/GenBank/DDBJ databases">
        <authorList>
            <person name="Harkins D.M."/>
            <person name="Madupu R."/>
            <person name="Durkin A.S."/>
            <person name="Torralba M."/>
            <person name="Methe B."/>
            <person name="Sutton G.G."/>
            <person name="Nelson K.E."/>
        </authorList>
    </citation>
    <scope>NUCLEOTIDE SEQUENCE [LARGE SCALE GENOMIC DNA]</scope>
    <source>
        <strain evidence="2 3">SK1060</strain>
    </source>
</reference>
<dbReference type="eggNOG" id="ENOG5032IZ0">
    <property type="taxonomic scope" value="Bacteria"/>
</dbReference>
<dbReference type="AlphaFoldDB" id="F9P8A4"/>
<feature type="transmembrane region" description="Helical" evidence="1">
    <location>
        <begin position="88"/>
        <end position="112"/>
    </location>
</feature>
<feature type="transmembrane region" description="Helical" evidence="1">
    <location>
        <begin position="32"/>
        <end position="54"/>
    </location>
</feature>
<protein>
    <submittedName>
        <fullName evidence="2">Uncharacterized protein</fullName>
    </submittedName>
</protein>
<feature type="transmembrane region" description="Helical" evidence="1">
    <location>
        <begin position="7"/>
        <end position="26"/>
    </location>
</feature>
<evidence type="ECO:0000256" key="1">
    <source>
        <dbReference type="SAM" id="Phobius"/>
    </source>
</evidence>
<gene>
    <name evidence="2" type="ORF">HMPREF1042_1459</name>
</gene>
<sequence length="150" mass="17359">MKKSNLIYGLIYTILAGIFLYLAITFDNKISGIFYGMTGALGANGIFIIIRYFYWQKNKEKYQEKLEIEEIEQNDELKQKLRDKAGKYTYWIGMLIIALSIMVYSVLGVLNIMDTEHIVIYLGAYLISQVFIGVIVFNHLLKNTTDKSLY</sequence>
<feature type="transmembrane region" description="Helical" evidence="1">
    <location>
        <begin position="118"/>
        <end position="141"/>
    </location>
</feature>
<proteinExistence type="predicted"/>
<keyword evidence="1" id="KW-0812">Transmembrane</keyword>
<dbReference type="Proteomes" id="UP000003287">
    <property type="component" value="Unassembled WGS sequence"/>
</dbReference>
<evidence type="ECO:0000313" key="3">
    <source>
        <dbReference type="Proteomes" id="UP000003287"/>
    </source>
</evidence>
<accession>F9P8A4</accession>
<organism evidence="2 3">
    <name type="scientific">Streptococcus constellatus subsp. pharyngis SK1060 = CCUG 46377</name>
    <dbReference type="NCBI Taxonomy" id="1035184"/>
    <lineage>
        <taxon>Bacteria</taxon>
        <taxon>Bacillati</taxon>
        <taxon>Bacillota</taxon>
        <taxon>Bacilli</taxon>
        <taxon>Lactobacillales</taxon>
        <taxon>Streptococcaceae</taxon>
        <taxon>Streptococcus</taxon>
        <taxon>Streptococcus anginosus group</taxon>
    </lineage>
</organism>
<name>F9P8A4_STRCV</name>
<evidence type="ECO:0000313" key="2">
    <source>
        <dbReference type="EMBL" id="EGV08058.1"/>
    </source>
</evidence>
<keyword evidence="1" id="KW-1133">Transmembrane helix</keyword>
<keyword evidence="1" id="KW-0472">Membrane</keyword>